<dbReference type="InterPro" id="IPR009799">
    <property type="entry name" value="EthD_dom"/>
</dbReference>
<dbReference type="Pfam" id="PF07110">
    <property type="entry name" value="EthD"/>
    <property type="match status" value="1"/>
</dbReference>
<dbReference type="EMBL" id="JBGFFX010000009">
    <property type="protein sequence ID" value="MEY8771876.1"/>
    <property type="molecule type" value="Genomic_DNA"/>
</dbReference>
<name>A0ABV4EAE3_9GAMM</name>
<feature type="domain" description="EthD" evidence="1">
    <location>
        <begin position="16"/>
        <end position="90"/>
    </location>
</feature>
<keyword evidence="3" id="KW-1185">Reference proteome</keyword>
<dbReference type="Gene3D" id="3.30.70.100">
    <property type="match status" value="1"/>
</dbReference>
<reference evidence="2 3" key="1">
    <citation type="submission" date="2024-07" db="EMBL/GenBank/DDBJ databases">
        <authorList>
            <person name="Hebao G."/>
        </authorList>
    </citation>
    <scope>NUCLEOTIDE SEQUENCE [LARGE SCALE GENOMIC DNA]</scope>
    <source>
        <strain evidence="2 3">ACCC 02193</strain>
    </source>
</reference>
<dbReference type="NCBIfam" id="TIGR02118">
    <property type="entry name" value="EthD family reductase"/>
    <property type="match status" value="1"/>
</dbReference>
<evidence type="ECO:0000313" key="2">
    <source>
        <dbReference type="EMBL" id="MEY8771876.1"/>
    </source>
</evidence>
<accession>A0ABV4EAE3</accession>
<proteinExistence type="predicted"/>
<gene>
    <name evidence="2" type="ORF">AB6T85_15860</name>
</gene>
<sequence>MIKYSVLYPNVENGEFDHDYYRDVHLPLIQARMGDYLVSFSIDKIIGTPEGTPAPYVAACHLVCRSVEDLQKGMEGHIDEIVGDVANFTNITSVKWISEVVA</sequence>
<comment type="caution">
    <text evidence="2">The sequence shown here is derived from an EMBL/GenBank/DDBJ whole genome shotgun (WGS) entry which is preliminary data.</text>
</comment>
<dbReference type="PANTHER" id="PTHR40260">
    <property type="entry name" value="BLR8190 PROTEIN"/>
    <property type="match status" value="1"/>
</dbReference>
<dbReference type="PANTHER" id="PTHR40260:SF2">
    <property type="entry name" value="BLR8190 PROTEIN"/>
    <property type="match status" value="1"/>
</dbReference>
<dbReference type="RefSeq" id="WP_253454555.1">
    <property type="nucleotide sequence ID" value="NZ_JBGFFX010000009.1"/>
</dbReference>
<protein>
    <submittedName>
        <fullName evidence="2">EthD family reductase</fullName>
    </submittedName>
</protein>
<dbReference type="InterPro" id="IPR011008">
    <property type="entry name" value="Dimeric_a/b-barrel"/>
</dbReference>
<dbReference type="SUPFAM" id="SSF54909">
    <property type="entry name" value="Dimeric alpha+beta barrel"/>
    <property type="match status" value="1"/>
</dbReference>
<dbReference type="Proteomes" id="UP001565243">
    <property type="component" value="Unassembled WGS sequence"/>
</dbReference>
<evidence type="ECO:0000259" key="1">
    <source>
        <dbReference type="Pfam" id="PF07110"/>
    </source>
</evidence>
<organism evidence="2 3">
    <name type="scientific">Erwinia aeris</name>
    <dbReference type="NCBI Taxonomy" id="3239803"/>
    <lineage>
        <taxon>Bacteria</taxon>
        <taxon>Pseudomonadati</taxon>
        <taxon>Pseudomonadota</taxon>
        <taxon>Gammaproteobacteria</taxon>
        <taxon>Enterobacterales</taxon>
        <taxon>Erwiniaceae</taxon>
        <taxon>Erwinia</taxon>
    </lineage>
</organism>
<evidence type="ECO:0000313" key="3">
    <source>
        <dbReference type="Proteomes" id="UP001565243"/>
    </source>
</evidence>